<evidence type="ECO:0000256" key="7">
    <source>
        <dbReference type="RuleBase" id="RU361187"/>
    </source>
</evidence>
<dbReference type="InterPro" id="IPR023296">
    <property type="entry name" value="Glyco_hydro_beta-prop_sf"/>
</dbReference>
<evidence type="ECO:0000256" key="3">
    <source>
        <dbReference type="ARBA" id="ARBA00022801"/>
    </source>
</evidence>
<evidence type="ECO:0000256" key="2">
    <source>
        <dbReference type="ARBA" id="ARBA00022651"/>
    </source>
</evidence>
<dbReference type="InterPro" id="IPR052176">
    <property type="entry name" value="Glycosyl_Hydrlase_43_Enz"/>
</dbReference>
<comment type="caution">
    <text evidence="8">The sequence shown here is derived from an EMBL/GenBank/DDBJ whole genome shotgun (WGS) entry which is preliminary data.</text>
</comment>
<keyword evidence="2" id="KW-0858">Xylan degradation</keyword>
<evidence type="ECO:0000256" key="5">
    <source>
        <dbReference type="ARBA" id="ARBA00023295"/>
    </source>
</evidence>
<evidence type="ECO:0000313" key="9">
    <source>
        <dbReference type="Proteomes" id="UP000476511"/>
    </source>
</evidence>
<dbReference type="Pfam" id="PF04616">
    <property type="entry name" value="Glyco_hydro_43"/>
    <property type="match status" value="1"/>
</dbReference>
<organism evidence="8 9">
    <name type="scientific">Agromyces kandeliae</name>
    <dbReference type="NCBI Taxonomy" id="2666141"/>
    <lineage>
        <taxon>Bacteria</taxon>
        <taxon>Bacillati</taxon>
        <taxon>Actinomycetota</taxon>
        <taxon>Actinomycetes</taxon>
        <taxon>Micrococcales</taxon>
        <taxon>Microbacteriaceae</taxon>
        <taxon>Agromyces</taxon>
    </lineage>
</organism>
<evidence type="ECO:0000256" key="6">
    <source>
        <dbReference type="PIRSR" id="PIRSR606710-2"/>
    </source>
</evidence>
<keyword evidence="4" id="KW-0119">Carbohydrate metabolism</keyword>
<dbReference type="AlphaFoldDB" id="A0A6L5R5G9"/>
<dbReference type="SUPFAM" id="SSF75005">
    <property type="entry name" value="Arabinanase/levansucrase/invertase"/>
    <property type="match status" value="2"/>
</dbReference>
<keyword evidence="5 7" id="KW-0326">Glycosidase</keyword>
<dbReference type="PANTHER" id="PTHR43772:SF2">
    <property type="entry name" value="PUTATIVE (AFU_ORTHOLOGUE AFUA_2G04480)-RELATED"/>
    <property type="match status" value="1"/>
</dbReference>
<dbReference type="Proteomes" id="UP000476511">
    <property type="component" value="Unassembled WGS sequence"/>
</dbReference>
<feature type="site" description="Important for catalytic activity, responsible for pKa modulation of the active site Glu and correct orientation of both the proton donor and substrate" evidence="6">
    <location>
        <position position="186"/>
    </location>
</feature>
<proteinExistence type="inferred from homology"/>
<keyword evidence="2" id="KW-0624">Polysaccharide degradation</keyword>
<dbReference type="GO" id="GO:0045493">
    <property type="term" value="P:xylan catabolic process"/>
    <property type="evidence" value="ECO:0007669"/>
    <property type="project" value="UniProtKB-KW"/>
</dbReference>
<comment type="similarity">
    <text evidence="1 7">Belongs to the glycosyl hydrolase 43 family.</text>
</comment>
<name>A0A6L5R5G9_9MICO</name>
<dbReference type="Gene3D" id="2.115.10.20">
    <property type="entry name" value="Glycosyl hydrolase domain, family 43"/>
    <property type="match status" value="1"/>
</dbReference>
<dbReference type="CDD" id="cd18620">
    <property type="entry name" value="GH43_XylA-like"/>
    <property type="match status" value="1"/>
</dbReference>
<accession>A0A6L5R5G9</accession>
<protein>
    <submittedName>
        <fullName evidence="8">Family 43 glycosylhydrolase</fullName>
    </submittedName>
</protein>
<keyword evidence="9" id="KW-1185">Reference proteome</keyword>
<dbReference type="InterPro" id="IPR006710">
    <property type="entry name" value="Glyco_hydro_43"/>
</dbReference>
<evidence type="ECO:0000256" key="4">
    <source>
        <dbReference type="ARBA" id="ARBA00023277"/>
    </source>
</evidence>
<dbReference type="EMBL" id="WKJD01000021">
    <property type="protein sequence ID" value="MRX45219.1"/>
    <property type="molecule type" value="Genomic_DNA"/>
</dbReference>
<gene>
    <name evidence="8" type="ORF">GJR97_16010</name>
</gene>
<evidence type="ECO:0000256" key="1">
    <source>
        <dbReference type="ARBA" id="ARBA00009865"/>
    </source>
</evidence>
<dbReference type="PANTHER" id="PTHR43772">
    <property type="entry name" value="ENDO-1,4-BETA-XYLANASE"/>
    <property type="match status" value="1"/>
</dbReference>
<evidence type="ECO:0000313" key="8">
    <source>
        <dbReference type="EMBL" id="MRX45219.1"/>
    </source>
</evidence>
<keyword evidence="3 7" id="KW-0378">Hydrolase</keyword>
<reference evidence="8 9" key="1">
    <citation type="submission" date="2019-11" db="EMBL/GenBank/DDBJ databases">
        <title>Agromyces kandeliae sp. nov., isolated from mangrove soil.</title>
        <authorList>
            <person name="Wang R."/>
        </authorList>
    </citation>
    <scope>NUCLEOTIDE SEQUENCE [LARGE SCALE GENOMIC DNA]</scope>
    <source>
        <strain evidence="8 9">Q22</strain>
    </source>
</reference>
<sequence length="460" mass="50090">MVDLAPHVSSAHGRNPVLPLDVHIPDAEARAMPDGRLYLYGSLDEREDRYCSGRYRVASTADLREWTMHPTSFTTDDVPWAGVVPPSGRSFLDGVTSYDELPEYARAMLPPGAMDVPFEEFAAGVRAATAQRQPTEPLLYAPDAIERDGRYYLYFCMSDDSEGVAVADGPAGPFGDATRLPISQIDPAVFVDDDGQAYLYWGQFSANVARLNRDMMSIDESSIVNGLITEAEHHFHEGCSMRKRDGVYYLVFADTSRGKPTCLGYATSTSPLGPFEYRGVIIDNADCDPESWNNHGSIECVDGQWYVFYHRSSRGSSSMRRVCIEPIRFLPDGSIPEVPMTSQGAGAPYGPGETIPGSSACSVTGTARIAPVAEGEAVVGFADGDTAIFRYVESEVAMRTVHVDLRGTGRMLVLADGTPLTEVDAGAAPTPIDLAPGRHEITVQARDPRDLELIGLRFDR</sequence>
<dbReference type="GO" id="GO:0004553">
    <property type="term" value="F:hydrolase activity, hydrolyzing O-glycosyl compounds"/>
    <property type="evidence" value="ECO:0007669"/>
    <property type="project" value="InterPro"/>
</dbReference>